<protein>
    <recommendedName>
        <fullName evidence="3">SMODS and SLOG-associating 2TM effector domain-containing protein</fullName>
    </recommendedName>
</protein>
<dbReference type="AlphaFoldDB" id="A0A109JZS1"/>
<keyword evidence="2" id="KW-1185">Reference proteome</keyword>
<reference evidence="1 2" key="1">
    <citation type="submission" date="2015-11" db="EMBL/GenBank/DDBJ databases">
        <title>Draft Genome Sequence of the Strain BR 10303 (Bradyrhizobium sp.) isolated from nodules of Centrolobium paraense.</title>
        <authorList>
            <person name="Zelli J.E."/>
            <person name="Simoes-Araujo J.L."/>
            <person name="Barauna A.C."/>
            <person name="Silva K."/>
        </authorList>
    </citation>
    <scope>NUCLEOTIDE SEQUENCE [LARGE SCALE GENOMIC DNA]</scope>
    <source>
        <strain evidence="1 2">BR 10303</strain>
    </source>
</reference>
<sequence length="169" mass="19575">MTDPAQALIDECRRQEENCSYTATSFIIWLRWLRWMRTFCLAAPVVFGALATWKVLEQSSVWAAVFTLLATVIPPTYKASRLDDTIKDYEMMSGEFTNIRDRFRQAALVHSQKPYPEFEAITNQLIGRLEKARARSLAPPQWCFKLAQRQIQAGHYVHDYDQRRQGDGA</sequence>
<dbReference type="OrthoDB" id="8264621at2"/>
<proteinExistence type="predicted"/>
<evidence type="ECO:0000313" key="1">
    <source>
        <dbReference type="EMBL" id="KWV58063.1"/>
    </source>
</evidence>
<evidence type="ECO:0000313" key="2">
    <source>
        <dbReference type="Proteomes" id="UP000057737"/>
    </source>
</evidence>
<dbReference type="EMBL" id="LNCU01000039">
    <property type="protein sequence ID" value="KWV58063.1"/>
    <property type="molecule type" value="Genomic_DNA"/>
</dbReference>
<dbReference type="Proteomes" id="UP000057737">
    <property type="component" value="Unassembled WGS sequence"/>
</dbReference>
<dbReference type="RefSeq" id="WP_066503704.1">
    <property type="nucleotide sequence ID" value="NZ_LNCU01000039.1"/>
</dbReference>
<gene>
    <name evidence="1" type="ORF">AS156_35110</name>
</gene>
<accession>A0A109JZS1</accession>
<name>A0A109JZS1_9BRAD</name>
<comment type="caution">
    <text evidence="1">The sequence shown here is derived from an EMBL/GenBank/DDBJ whole genome shotgun (WGS) entry which is preliminary data.</text>
</comment>
<evidence type="ECO:0008006" key="3">
    <source>
        <dbReference type="Google" id="ProtNLM"/>
    </source>
</evidence>
<organism evidence="1 2">
    <name type="scientific">Bradyrhizobium macuxiense</name>
    <dbReference type="NCBI Taxonomy" id="1755647"/>
    <lineage>
        <taxon>Bacteria</taxon>
        <taxon>Pseudomonadati</taxon>
        <taxon>Pseudomonadota</taxon>
        <taxon>Alphaproteobacteria</taxon>
        <taxon>Hyphomicrobiales</taxon>
        <taxon>Nitrobacteraceae</taxon>
        <taxon>Bradyrhizobium</taxon>
    </lineage>
</organism>